<feature type="region of interest" description="Disordered" evidence="4">
    <location>
        <begin position="1296"/>
        <end position="1322"/>
    </location>
</feature>
<comment type="caution">
    <text evidence="3">Lacks conserved residue(s) required for the propagation of feature annotation.</text>
</comment>
<dbReference type="GO" id="GO:0007156">
    <property type="term" value="P:homophilic cell adhesion via plasma membrane adhesion molecules"/>
    <property type="evidence" value="ECO:0007669"/>
    <property type="project" value="InterPro"/>
</dbReference>
<dbReference type="CDD" id="cd00054">
    <property type="entry name" value="EGF_CA"/>
    <property type="match status" value="2"/>
</dbReference>
<protein>
    <recommendedName>
        <fullName evidence="11">Apple domain-containing protein</fullName>
    </recommendedName>
</protein>
<dbReference type="PROSITE" id="PS00022">
    <property type="entry name" value="EGF_1"/>
    <property type="match status" value="1"/>
</dbReference>
<keyword evidence="1" id="KW-1015">Disulfide bond</keyword>
<evidence type="ECO:0000256" key="1">
    <source>
        <dbReference type="ARBA" id="ARBA00023157"/>
    </source>
</evidence>
<keyword evidence="5" id="KW-0472">Membrane</keyword>
<keyword evidence="2" id="KW-0106">Calcium</keyword>
<dbReference type="InterPro" id="IPR000152">
    <property type="entry name" value="EGF-type_Asp/Asn_hydroxyl_site"/>
</dbReference>
<dbReference type="PROSITE" id="PS50853">
    <property type="entry name" value="FN3"/>
    <property type="match status" value="2"/>
</dbReference>
<feature type="region of interest" description="Disordered" evidence="4">
    <location>
        <begin position="4819"/>
        <end position="4851"/>
    </location>
</feature>
<dbReference type="InterPro" id="IPR003961">
    <property type="entry name" value="FN3_dom"/>
</dbReference>
<feature type="domain" description="Fibronectin type-III" evidence="8">
    <location>
        <begin position="2738"/>
        <end position="2836"/>
    </location>
</feature>
<accession>A0A8W8J893</accession>
<feature type="compositionally biased region" description="Basic and acidic residues" evidence="4">
    <location>
        <begin position="4819"/>
        <end position="4837"/>
    </location>
</feature>
<dbReference type="GO" id="GO:0005509">
    <property type="term" value="F:calcium ion binding"/>
    <property type="evidence" value="ECO:0007669"/>
    <property type="project" value="UniProtKB-UniRule"/>
</dbReference>
<dbReference type="PROSITE" id="PS00010">
    <property type="entry name" value="ASX_HYDROXYL"/>
    <property type="match status" value="1"/>
</dbReference>
<evidence type="ECO:0000313" key="10">
    <source>
        <dbReference type="Proteomes" id="UP000005408"/>
    </source>
</evidence>
<name>A0A8W8J893_MAGGI</name>
<dbReference type="InterPro" id="IPR036116">
    <property type="entry name" value="FN3_sf"/>
</dbReference>
<dbReference type="GO" id="GO:0016020">
    <property type="term" value="C:membrane"/>
    <property type="evidence" value="ECO:0007669"/>
    <property type="project" value="InterPro"/>
</dbReference>
<dbReference type="Gene3D" id="2.10.25.10">
    <property type="entry name" value="Laminin"/>
    <property type="match status" value="1"/>
</dbReference>
<dbReference type="InterPro" id="IPR001881">
    <property type="entry name" value="EGF-like_Ca-bd_dom"/>
</dbReference>
<feature type="compositionally biased region" description="Polar residues" evidence="4">
    <location>
        <begin position="4887"/>
        <end position="4898"/>
    </location>
</feature>
<evidence type="ECO:0000313" key="9">
    <source>
        <dbReference type="EnsemblMetazoa" id="G17796.1:cds"/>
    </source>
</evidence>
<dbReference type="InterPro" id="IPR000742">
    <property type="entry name" value="EGF"/>
</dbReference>
<dbReference type="PROSITE" id="PS50268">
    <property type="entry name" value="CADHERIN_2"/>
    <property type="match status" value="1"/>
</dbReference>
<evidence type="ECO:0000259" key="7">
    <source>
        <dbReference type="PROSITE" id="PS50268"/>
    </source>
</evidence>
<dbReference type="Proteomes" id="UP000005408">
    <property type="component" value="Unassembled WGS sequence"/>
</dbReference>
<dbReference type="SUPFAM" id="SSF49265">
    <property type="entry name" value="Fibronectin type III"/>
    <property type="match status" value="3"/>
</dbReference>
<evidence type="ECO:0008006" key="11">
    <source>
        <dbReference type="Google" id="ProtNLM"/>
    </source>
</evidence>
<feature type="domain" description="EGF-like" evidence="6">
    <location>
        <begin position="4584"/>
        <end position="4618"/>
    </location>
</feature>
<dbReference type="PROSITE" id="PS50026">
    <property type="entry name" value="EGF_3"/>
    <property type="match status" value="1"/>
</dbReference>
<feature type="compositionally biased region" description="Polar residues" evidence="4">
    <location>
        <begin position="1307"/>
        <end position="1322"/>
    </location>
</feature>
<dbReference type="EnsemblMetazoa" id="G17796.1">
    <property type="protein sequence ID" value="G17796.1:cds"/>
    <property type="gene ID" value="G17796"/>
</dbReference>
<feature type="region of interest" description="Disordered" evidence="4">
    <location>
        <begin position="4887"/>
        <end position="4914"/>
    </location>
</feature>
<feature type="transmembrane region" description="Helical" evidence="5">
    <location>
        <begin position="4621"/>
        <end position="4643"/>
    </location>
</feature>
<proteinExistence type="predicted"/>
<feature type="domain" description="Fibronectin type-III" evidence="8">
    <location>
        <begin position="3219"/>
        <end position="3324"/>
    </location>
</feature>
<evidence type="ECO:0000256" key="2">
    <source>
        <dbReference type="PROSITE-ProRule" id="PRU00043"/>
    </source>
</evidence>
<dbReference type="PROSITE" id="PS01187">
    <property type="entry name" value="EGF_CA"/>
    <property type="match status" value="1"/>
</dbReference>
<reference evidence="9" key="1">
    <citation type="submission" date="2022-08" db="UniProtKB">
        <authorList>
            <consortium name="EnsemblMetazoa"/>
        </authorList>
    </citation>
    <scope>IDENTIFICATION</scope>
    <source>
        <strain evidence="9">05x7-T-G4-1.051#20</strain>
    </source>
</reference>
<dbReference type="InterPro" id="IPR013783">
    <property type="entry name" value="Ig-like_fold"/>
</dbReference>
<dbReference type="InterPro" id="IPR018097">
    <property type="entry name" value="EGF_Ca-bd_CS"/>
</dbReference>
<sequence>MLDELAISQYFDASMCSLTNLTANSGWTSFCTKTISRPSILEFFKTYKIISIHFAVVLGKVEHFWLGGIVRLDFAIEDFYGERLYLVNMNASFCFESSEDCYKTITVYKETLLPKKICPWDQDQVFSLSQWKREHNIQFGIPLSTWTKALLLEHLDIAQYRESTECQRGSGLYTSSTYNYRNTGFNLNASHTPQCQNKVFNLAGIMKLLYKIEDLPAEKLYVVSVMLSVCTETSGCEANHTIFNKLMLPKQPCQWDEGFVNSNFSGSAYMNKNGYTTPLSDYQSAKLMKELKASYYLNTDSCSQDTDVYLSLEDGWNNDCSKDIILTNLTGQAVVCHISYLCSEVQCCVRADDIRRTFQVELSVDPCSKIMLIKLERLTIKVDLLVFQFGTVHHFSLVGFLKADVNLQEIVDINGYMIDLTISTVCDWSSGLQGFSLQNWLSSKGDSEVSGSLPEYVQYMLLEDRGISNMMKETPCSKTLVPWDNSTNIGIGWTTNCTSTTMKLPDLPSEISCNHYDSCNAVTCFYLHKLSYGTEHKFSLKGIFEIKYSIIRNTVAKKYEIHVVMSACYEPFSCDQVVTILNRTSVDMKNCSYNDGFLNSNFSLIAWLASRSIPSVEDISVPQASKLLMELGLDHFLDTTDRCSLSDTVYRAAGANGWINECDRFPNYTLPTLTNKEQVLCHLPSSCDRVRCCVYIAPVKRHAQVVLSMNTCSYQIEAEIDNLRITRSLLTYTWGTSEEIGIHGVIKFRFHVTNVITEKNFKTDGNVKLCFEESVCTEESALTFGNIQCQSFAFDVNACNDTQIEGIPLEAQSDCRYLPDCSGLECCLESQFDLGSRRIYFTARMDCNYFIFQVENKKVQKSLTSLTEKSNYTEKFGDPVIFQVYYIKAKNPANYALGVALSISKSLSGGSGSLIYNIMNITTTRINPSGCVNGTRRRRRSTVDLSKLDPNKFVESIRILLKNNAPNEDFHAFYERVLDSNEIEKANNLAATLLSNNDVTTGIKSQVQALGSGNPFTIKTTGNTVSSVTVQGAEAIAQKLSSIDLPGREYQTYIVGSGVTAKGTKKLAKMLACMTIGDLDALLHLKNIDPAKVTELLKDIQDLAKALYSEFISKLFSEAASIFTSFDVLLKGDFSFPRQQGKLFAVSIPIPVAGLLIIDFSFGMDYYYGVQFAVGAKIMEMKAIVEVEPYGGVIVWGELGVGYAALYGKLRLVGHVMDSGFPTTAEITFNKFPLDVKLQMFLRLTPIKLRLYAVITLEVKLGFISTPLILTLYKAKLWEYQTATIRKLLIDNTKAEEDESPPKLQSFGGTTPAGSCGISQVTGRDHTEPEFIVSIQAEDDRSNVNLHLDIGTVPGGSNVMSRRQLGGFSTAMNDVLHPAGVPLYFTVHVSNEAGVSVPATCKLDTFDVTIPGGRMAEAFVSTSNPNVLKAVVTVYEDSPIKQTMVAVGYGKNTWAEQIIRWTPTTVAANIVDYDVGHDPLNLKVITLFASGKAGRLVGRGISVGDFYQITTKEECAAKCNGLHATKCLSFNYDFGSSGHCELLEAIEGHDHKISRQGHYMHYEKLGVGSNRGFQYNNLQLPHDHIVYFNFRIVNSLGFENILSSKPILTDYTPPDPTSWQINITSDRLETIKCLDVIPDDRDDWEERFCEGVNAKTKNHRIVIDGEGSETVYNGHTYKNDLTYTRANRYISANWDGIYDNETGILGYSVTAGESICEEKIKQHHDPHAHLFDRSQWTHTAMMTPLEEPYTILPDGPYYITVRAINNIQYGGALSTSICHSSPYIVDNSPPLVYEVYNVRYDEHKFNLSLSHNSSDPNSGVIRNDLCLGKSTRDCDELMWVPMEYNQNMTYLKKITEGVPIWVKVTVVNNVDLRTIGRCDSPLIVDNSPPVAGTVNDGEIYGLDLDFTRYEDKICSNWQSFYDPQSGIAMYMVGVGSSPNQTDVANLTRFSSKSHVACVELKPDKYLSHNQKYFTTVYAYNGGHKQQNVSAISNGVLVDLTKPVPGQIVDGNSVNFTDMKYTTSQAKVDLQWKSFFDPESNISHYDVKVYRAGNLSQDYEEIRDWTKFDASTSSVKWLNFHNYHKDIIKTSLRTTNRALNEIVNTTDGFIVDLTPPQLHYLWDGDQEKDREFQSDISQLTASFKYTDKESGVDHIKLEIFEMFHGTRTQKYPEIHNEWMELPNGDMTSYTWTGLSLRNGARYTMRVGAINHAGFLASFETNGVVIDITPPIVLWLKIGVSGDAKEQQIDGHVWQADRKGVQATWLCKDPESGITEYEVAVGTSPGGTDKLLWKSVGTDSSPYINGLNLELTNQTTRSPVYYLSVRARNGAGVVNSSPKISTPIIVVEEDKAGIVVDGPNNVDRTVVERQAVNVTSDIDYQLGSSTVAVQFTGFESALHGVMRFEVAVGTQPSGDDVLPFTSANIVHNEEEDIAGHGLSSSGFVTMNLPLKANKTYFSTIRGVTNEGNVLETSSDGFTVDQTPPVNGIDRLGDKSATEVDVSEGVLIYEQTVDALSAMWHYNDTESQIVRAWYSVGTYPYGQDIASRKKVTITSTLSSFLANNEVTPDITGKPNIISVWAENSVGLVSKSRTGTVVIDKTAPTAGTVSCPAFIQASVPVVCTWTGFLDTQSPIKEYRIMMGNSKGDNSLFSGGLVPGFMQTFTIQGIGHKMEHGAKYYVTVTAVNSVDMTENAFSDAIGVDLTPPQKGMVVDLSSVYRIDVTSSDNTVAMNAKICLTEDECKTLDAVCTESLTSLSLTWIPFKDPESDITEYQVAVGTTPGGGQVKAFYKIPADSKHHTVTGLNLDGYRQLFVSVKGINGAGLSSVSTSGGVYISYLSQRKPPLSPIGVFDMTDGEDVDVDFQTDINTMQAGWDMSGDPCPAVKYEWAIRRIDGLEVSSFLDMGVKTRGLNDGLVMKNLETYINLVRVTNAIGYEYTMRSNGVTVQETPILPGKVFDGDINGYDLNYQPTKSTVSANWNGFGLPADAISQINIKSGNPGIQIDKNKLEEQDGSQQVAYYLVALGTDRRFNHTRDDVVPYTNVGTNTSVTFYDLDLTAGIAVYYFSVYAISKSFSRTLVTSNGFYVGYDGGVTVGSILMPGPCVSQSSELEVQYEKFTSKLGILMHYIAISNHTEANFTNCKQYIDGGNLPEQERKSLFSVLDVTNMGHDTYTNISGLQMEQGKTYYVWVMGTDKSGACEMTFSKFLVDVTPPEVGRLRIGPWYDMMAYTTDNSSINVTWEGFEDFQSGISTFEVSLWKNKTCQKNSEIVLVTDWITLSRNYSFYQLVDQQLEKNVPYFVKLRVINCAGLSVVIESPPVFVDFTLPSPGVVKNGINFQSDRLWFYDPTFCQGTFLHFANPYFLQHTCPDQEISMRDNTEWRHLNKLGMLDPDGEAWRIKYEDKYVIPAPVEDIVDIKLVLTKDSTNRDIMGAGAIYRRAELYNGGTYKIRLQAAGRDGEAVTEILFWDGPEEGIATYKYQPEAEFVNCDCCFVDPLPQWCSGCNCTSYLMNQGFYLNETFTTTPAPTTTTPENVTFSPYDVVDKQGSSVIYKPGVTTSTAEDSCGVQIYSANLKTNTSAFIVSWCRYFNDTSRMRNLVTEIDVDPSDGFHNYKVEFAVKNEEATSTVICMMVYMDDDFLNEICDVPHLSTEALLFLHVFKRLNQLPEHSDKFSVWSARASVSSLVMPPPVGTLCRSGQQFVSFTNPIMKYEAGVGTTSMTDDAAAFREIEHPCIPCIDECSRYACDESCEIAETVLKTFTLSNLTLPSKKIIVNDTGHEIQQIVTYYFTVRGVTGSGDTAVASSNGFYIDDSPPVFDQEVMSAIFYYDVGQGEYTPVKFQKSNDTIKCIWKCDDKESDIMENFWAIGTSPGATDIQNYTSTGQSIIGINKRLGGVLEHNKTYYASFICSNGAGLNTTYIDTGGVIVKLIPPDVDSVNNTIPGTSHFLEEVYPKDSLQQQDPNSVGFTFTKSEDPSVNRYDLCVGSEEETDDIIPCTWVGYNMSGSAEIKDGALWINGVEVRKLSDLKPYQDYTNTNSSASNSFTMPVGQQMFVTMRLCNEAMLCTNKSLGVVVITNSDSVVATSTNGSAIEEKLSITSRKRAAAELDIQTPSGLADGQAIVVTKLSESDLTKDFRSDASIDYVPYIKNPETSKDMVDRLLYKRLFGQNFAFSIVPLGNVPMPGPVVITYPDSVGHVTTGNRTMLLHWNPVMQYWEISSRTCKHLPPEEQEVYHPDKQTMSVKVCNTHTEGKINEIKTRRRRAVTLTDYYEKETMFILSLTSASIYNSAPVLDSQTQVNIMEDSGTLHYQLSAVDEEGDSVIFSLLNKTQRGEVSVSSDGFLVYTPCLDCYGDEEINILLKENQSNTDIPPASSQVTINVHIQPINDPPVVFLTRNGLFLGNEDITEDTVILLEAINDFNFNANGLWKARIGAYDVEKSDILNIVMSNPSNINFTLIEESRQVPQLLKDCNSYDRILPTMMPCSDNFTQNLPHPAPELSWLTYIIEFTQPKNVFGNFTVSLYFEDSSNQTSLPINIKFGIMEMPCHNDGKCKATGIYPCEDTHRTHSFNAYYRCVCRGGYQGKYCTEDVNECLSDPCVPPFVCYNDLDSYRCVCPSDNPNCEFEVWMIFVIVLMVIIILVLIIIAIYRYRTQRGKVYFLKKRASEKSISSFVTGSHDKNSTSNTDNFETDDGIQNFFTYAERDDISHEKNDIDKYSTSDEDEFFVHPPPNTNWDENWENENNCAQEEDENVSSVPPLEVDTQDFYEKIAKALATHKKDESFIHPPPAATRFPHCIEMQSKPIYGQTSKTLAANVHNQEKFSLADRRENTLPNREEKLKPTETEPGPAEVSGGQTNRGYVDENFTTPFNSSIDTPTKTTTMSDENECCLSTVASNTSLGSPSPTDDLGKCDDDPPIDSPRFTTRLAWSLSEEEETCEEQSTF</sequence>
<evidence type="ECO:0000256" key="4">
    <source>
        <dbReference type="SAM" id="MobiDB-lite"/>
    </source>
</evidence>
<evidence type="ECO:0000256" key="3">
    <source>
        <dbReference type="PROSITE-ProRule" id="PRU00076"/>
    </source>
</evidence>
<keyword evidence="5" id="KW-0812">Transmembrane</keyword>
<dbReference type="CDD" id="cd00063">
    <property type="entry name" value="FN3"/>
    <property type="match status" value="1"/>
</dbReference>
<keyword evidence="10" id="KW-1185">Reference proteome</keyword>
<keyword evidence="3" id="KW-0245">EGF-like domain</keyword>
<dbReference type="PROSITE" id="PS01186">
    <property type="entry name" value="EGF_2"/>
    <property type="match status" value="1"/>
</dbReference>
<dbReference type="Gene3D" id="2.60.40.10">
    <property type="entry name" value="Immunoglobulins"/>
    <property type="match status" value="2"/>
</dbReference>
<dbReference type="SMART" id="SM00179">
    <property type="entry name" value="EGF_CA"/>
    <property type="match status" value="1"/>
</dbReference>
<dbReference type="CDD" id="cd11304">
    <property type="entry name" value="Cadherin_repeat"/>
    <property type="match status" value="1"/>
</dbReference>
<dbReference type="PANTHER" id="PTHR16897">
    <property type="entry name" value="OS10G0105400 PROTEIN"/>
    <property type="match status" value="1"/>
</dbReference>
<dbReference type="PANTHER" id="PTHR16897:SF2">
    <property type="entry name" value="OS03G0226600 PROTEIN"/>
    <property type="match status" value="1"/>
</dbReference>
<evidence type="ECO:0000256" key="5">
    <source>
        <dbReference type="SAM" id="Phobius"/>
    </source>
</evidence>
<evidence type="ECO:0000259" key="8">
    <source>
        <dbReference type="PROSITE" id="PS50853"/>
    </source>
</evidence>
<organism evidence="9 10">
    <name type="scientific">Magallana gigas</name>
    <name type="common">Pacific oyster</name>
    <name type="synonym">Crassostrea gigas</name>
    <dbReference type="NCBI Taxonomy" id="29159"/>
    <lineage>
        <taxon>Eukaryota</taxon>
        <taxon>Metazoa</taxon>
        <taxon>Spiralia</taxon>
        <taxon>Lophotrochozoa</taxon>
        <taxon>Mollusca</taxon>
        <taxon>Bivalvia</taxon>
        <taxon>Autobranchia</taxon>
        <taxon>Pteriomorphia</taxon>
        <taxon>Ostreida</taxon>
        <taxon>Ostreoidea</taxon>
        <taxon>Ostreidae</taxon>
        <taxon>Magallana</taxon>
    </lineage>
</organism>
<evidence type="ECO:0000259" key="6">
    <source>
        <dbReference type="PROSITE" id="PS50026"/>
    </source>
</evidence>
<dbReference type="InterPro" id="IPR002126">
    <property type="entry name" value="Cadherin-like_dom"/>
</dbReference>
<keyword evidence="5" id="KW-1133">Transmembrane helix</keyword>
<feature type="domain" description="Cadherin" evidence="7">
    <location>
        <begin position="4288"/>
        <end position="4387"/>
    </location>
</feature>